<dbReference type="InterPro" id="IPR012349">
    <property type="entry name" value="Split_barrel_FMN-bd"/>
</dbReference>
<accession>A0ABW2UR55</accession>
<dbReference type="SUPFAM" id="SSF50475">
    <property type="entry name" value="FMN-binding split barrel"/>
    <property type="match status" value="1"/>
</dbReference>
<dbReference type="RefSeq" id="WP_382357873.1">
    <property type="nucleotide sequence ID" value="NZ_JBHTGR010000005.1"/>
</dbReference>
<reference evidence="3" key="1">
    <citation type="journal article" date="2019" name="Int. J. Syst. Evol. Microbiol.">
        <title>The Global Catalogue of Microorganisms (GCM) 10K type strain sequencing project: providing services to taxonomists for standard genome sequencing and annotation.</title>
        <authorList>
            <consortium name="The Broad Institute Genomics Platform"/>
            <consortium name="The Broad Institute Genome Sequencing Center for Infectious Disease"/>
            <person name="Wu L."/>
            <person name="Ma J."/>
        </authorList>
    </citation>
    <scope>NUCLEOTIDE SEQUENCE [LARGE SCALE GENOMIC DNA]</scope>
    <source>
        <strain evidence="3">JCM 30234</strain>
    </source>
</reference>
<dbReference type="PANTHER" id="PTHR34818:SF1">
    <property type="entry name" value="PROTEIN BLI-3"/>
    <property type="match status" value="1"/>
</dbReference>
<name>A0ABW2UR55_9BACI</name>
<gene>
    <name evidence="2" type="ORF">ACFQU8_03925</name>
</gene>
<protein>
    <submittedName>
        <fullName evidence="2">Pyridoxamine 5'-phosphate oxidase family protein</fullName>
    </submittedName>
</protein>
<dbReference type="EMBL" id="JBHTGR010000005">
    <property type="protein sequence ID" value="MFC7746389.1"/>
    <property type="molecule type" value="Genomic_DNA"/>
</dbReference>
<comment type="caution">
    <text evidence="2">The sequence shown here is derived from an EMBL/GenBank/DDBJ whole genome shotgun (WGS) entry which is preliminary data.</text>
</comment>
<feature type="domain" description="Pyridoxamine 5'-phosphate oxidase N-terminal" evidence="1">
    <location>
        <begin position="7"/>
        <end position="128"/>
    </location>
</feature>
<dbReference type="Pfam" id="PF01243">
    <property type="entry name" value="PNPOx_N"/>
    <property type="match status" value="1"/>
</dbReference>
<dbReference type="Gene3D" id="2.30.110.10">
    <property type="entry name" value="Electron Transport, Fmn-binding Protein, Chain A"/>
    <property type="match status" value="1"/>
</dbReference>
<sequence length="140" mass="15996">MSQQDIKETAEKIIDDSAVGTMATIKQNKPHSRYMTFIRKGLTLYTATSSETHKTEEIKANPYTHILLGYEGDGFGDDYVEYEGKVSLSDDEHLKQELWTDYMENWFKGPDDPSYIVLEITPVAIRVMNKKGVEPKTVEL</sequence>
<evidence type="ECO:0000313" key="3">
    <source>
        <dbReference type="Proteomes" id="UP001596620"/>
    </source>
</evidence>
<evidence type="ECO:0000259" key="1">
    <source>
        <dbReference type="Pfam" id="PF01243"/>
    </source>
</evidence>
<keyword evidence="3" id="KW-1185">Reference proteome</keyword>
<dbReference type="PANTHER" id="PTHR34818">
    <property type="entry name" value="PROTEIN BLI-3"/>
    <property type="match status" value="1"/>
</dbReference>
<dbReference type="InterPro" id="IPR052917">
    <property type="entry name" value="Stress-Dev_Protein"/>
</dbReference>
<organism evidence="2 3">
    <name type="scientific">Lentibacillus kimchii</name>
    <dbReference type="NCBI Taxonomy" id="1542911"/>
    <lineage>
        <taxon>Bacteria</taxon>
        <taxon>Bacillati</taxon>
        <taxon>Bacillota</taxon>
        <taxon>Bacilli</taxon>
        <taxon>Bacillales</taxon>
        <taxon>Bacillaceae</taxon>
        <taxon>Lentibacillus</taxon>
    </lineage>
</organism>
<evidence type="ECO:0000313" key="2">
    <source>
        <dbReference type="EMBL" id="MFC7746389.1"/>
    </source>
</evidence>
<dbReference type="Proteomes" id="UP001596620">
    <property type="component" value="Unassembled WGS sequence"/>
</dbReference>
<proteinExistence type="predicted"/>
<dbReference type="InterPro" id="IPR011576">
    <property type="entry name" value="Pyridox_Oxase_N"/>
</dbReference>